<dbReference type="GO" id="GO:0006465">
    <property type="term" value="P:signal peptide processing"/>
    <property type="evidence" value="ECO:0007669"/>
    <property type="project" value="TreeGrafter"/>
</dbReference>
<dbReference type="Pfam" id="PF01478">
    <property type="entry name" value="Peptidase_A24"/>
    <property type="match status" value="1"/>
</dbReference>
<dbReference type="GO" id="GO:0032259">
    <property type="term" value="P:methylation"/>
    <property type="evidence" value="ECO:0007669"/>
    <property type="project" value="UniProtKB-KW"/>
</dbReference>
<evidence type="ECO:0000256" key="3">
    <source>
        <dbReference type="ARBA" id="ARBA00022475"/>
    </source>
</evidence>
<dbReference type="GO" id="GO:0004190">
    <property type="term" value="F:aspartic-type endopeptidase activity"/>
    <property type="evidence" value="ECO:0007669"/>
    <property type="project" value="UniProtKB-EC"/>
</dbReference>
<dbReference type="InterPro" id="IPR010627">
    <property type="entry name" value="Prepilin_pept_A24_N"/>
</dbReference>
<evidence type="ECO:0000256" key="8">
    <source>
        <dbReference type="ARBA" id="ARBA00022691"/>
    </source>
</evidence>
<keyword evidence="11" id="KW-1133">Transmembrane helix</keyword>
<dbReference type="GO" id="GO:0005886">
    <property type="term" value="C:plasma membrane"/>
    <property type="evidence" value="ECO:0007669"/>
    <property type="project" value="UniProtKB-SubCell"/>
</dbReference>
<dbReference type="Gene3D" id="1.20.120.1220">
    <property type="match status" value="1"/>
</dbReference>
<comment type="caution">
    <text evidence="19">The sequence shown here is derived from an EMBL/GenBank/DDBJ whole genome shotgun (WGS) entry which is preliminary data.</text>
</comment>
<evidence type="ECO:0000256" key="2">
    <source>
        <dbReference type="ARBA" id="ARBA00005801"/>
    </source>
</evidence>
<evidence type="ECO:0000256" key="9">
    <source>
        <dbReference type="ARBA" id="ARBA00022692"/>
    </source>
</evidence>
<comment type="subcellular location">
    <subcellularLocation>
        <location evidence="1">Cell inner membrane</location>
        <topology evidence="1">Multi-pass membrane protein</topology>
    </subcellularLocation>
    <subcellularLocation>
        <location evidence="18">Cell membrane</location>
        <topology evidence="18">Multi-pass membrane protein</topology>
    </subcellularLocation>
</comment>
<evidence type="ECO:0000256" key="10">
    <source>
        <dbReference type="ARBA" id="ARBA00022801"/>
    </source>
</evidence>
<reference evidence="19 20" key="1">
    <citation type="journal article" date="2011" name="J. Bacteriol.">
        <title>Genome sequence of strain IMCC3088, a proteorhodopsin-containing marine bacterium belonging to the OM60/NOR5 clade.</title>
        <authorList>
            <person name="Jang Y."/>
            <person name="Oh H.M."/>
            <person name="Kang I."/>
            <person name="Lee K."/>
            <person name="Yang S.J."/>
            <person name="Cho J.C."/>
        </authorList>
    </citation>
    <scope>NUCLEOTIDE SEQUENCE [LARGE SCALE GENOMIC DNA]</scope>
    <source>
        <strain evidence="19 20">IMCC3088</strain>
    </source>
</reference>
<keyword evidence="3" id="KW-1003">Cell membrane</keyword>
<dbReference type="eggNOG" id="COG1989">
    <property type="taxonomic scope" value="Bacteria"/>
</dbReference>
<evidence type="ECO:0000313" key="20">
    <source>
        <dbReference type="Proteomes" id="UP000005615"/>
    </source>
</evidence>
<dbReference type="Proteomes" id="UP000005615">
    <property type="component" value="Unassembled WGS sequence"/>
</dbReference>
<dbReference type="InterPro" id="IPR050882">
    <property type="entry name" value="Prepilin_peptidase/N-MTase"/>
</dbReference>
<dbReference type="RefSeq" id="WP_009575689.1">
    <property type="nucleotide sequence ID" value="NZ_AEIG01000034.1"/>
</dbReference>
<dbReference type="FunFam" id="1.20.120.1220:FF:000001">
    <property type="entry name" value="Type 4 prepilin-like proteins leader peptide-processing enzyme"/>
    <property type="match status" value="1"/>
</dbReference>
<gene>
    <name evidence="19" type="ORF">IMCC3088_1394</name>
</gene>
<dbReference type="STRING" id="2518989.IMCC3088_1394"/>
<dbReference type="InterPro" id="IPR000045">
    <property type="entry name" value="Prepilin_IV_endopep_pep"/>
</dbReference>
<evidence type="ECO:0000256" key="12">
    <source>
        <dbReference type="ARBA" id="ARBA00023136"/>
    </source>
</evidence>
<evidence type="ECO:0000256" key="18">
    <source>
        <dbReference type="RuleBase" id="RU003794"/>
    </source>
</evidence>
<dbReference type="EC" id="3.4.23.43" evidence="15 18"/>
<dbReference type="AlphaFoldDB" id="F3L1Q4"/>
<dbReference type="MEROPS" id="A24.001"/>
<dbReference type="PANTHER" id="PTHR30487">
    <property type="entry name" value="TYPE 4 PREPILIN-LIKE PROTEINS LEADER PEPTIDE-PROCESSING ENZYME"/>
    <property type="match status" value="1"/>
</dbReference>
<accession>F3L1Q4</accession>
<organism evidence="19 20">
    <name type="scientific">Aequoribacter fuscus</name>
    <dbReference type="NCBI Taxonomy" id="2518989"/>
    <lineage>
        <taxon>Bacteria</taxon>
        <taxon>Pseudomonadati</taxon>
        <taxon>Pseudomonadota</taxon>
        <taxon>Gammaproteobacteria</taxon>
        <taxon>Cellvibrionales</taxon>
        <taxon>Halieaceae</taxon>
        <taxon>Aequoribacter</taxon>
    </lineage>
</organism>
<dbReference type="EC" id="2.1.1.-" evidence="18"/>
<keyword evidence="20" id="KW-1185">Reference proteome</keyword>
<comment type="function">
    <text evidence="18">Plays an essential role in type IV pili and type II pseudopili formation by proteolytically removing the leader sequence from substrate proteins and subsequently monomethylating the alpha-amino group of the newly exposed N-terminal phenylalanine.</text>
</comment>
<evidence type="ECO:0000256" key="5">
    <source>
        <dbReference type="ARBA" id="ARBA00022603"/>
    </source>
</evidence>
<keyword evidence="4" id="KW-0997">Cell inner membrane</keyword>
<evidence type="ECO:0000256" key="4">
    <source>
        <dbReference type="ARBA" id="ARBA00022519"/>
    </source>
</evidence>
<comment type="catalytic activity">
    <reaction evidence="14 18">
        <text>Typically cleaves a -Gly-|-Phe- bond to release an N-terminal, basic peptide of 5-8 residues from type IV prepilin, and then N-methylates the new N-terminal amino group, the methyl donor being S-adenosyl-L-methionine.</text>
        <dbReference type="EC" id="3.4.23.43"/>
    </reaction>
</comment>
<dbReference type="PRINTS" id="PR00864">
    <property type="entry name" value="PREPILNPTASE"/>
</dbReference>
<evidence type="ECO:0000256" key="13">
    <source>
        <dbReference type="ARBA" id="ARBA00023268"/>
    </source>
</evidence>
<evidence type="ECO:0000256" key="16">
    <source>
        <dbReference type="ARBA" id="ARBA00071870"/>
    </source>
</evidence>
<evidence type="ECO:0000256" key="7">
    <source>
        <dbReference type="ARBA" id="ARBA00022679"/>
    </source>
</evidence>
<keyword evidence="13 18" id="KW-0511">Multifunctional enzyme</keyword>
<protein>
    <recommendedName>
        <fullName evidence="16 18">Prepilin leader peptidase/N-methyltransferase</fullName>
        <ecNumber evidence="18">2.1.1.-</ecNumber>
        <ecNumber evidence="15 18">3.4.23.43</ecNumber>
    </recommendedName>
</protein>
<dbReference type="Pfam" id="PF06750">
    <property type="entry name" value="A24_N_bact"/>
    <property type="match status" value="1"/>
</dbReference>
<dbReference type="InterPro" id="IPR014032">
    <property type="entry name" value="Peptidase_A24A_bac"/>
</dbReference>
<dbReference type="GO" id="GO:0008168">
    <property type="term" value="F:methyltransferase activity"/>
    <property type="evidence" value="ECO:0007669"/>
    <property type="project" value="UniProtKB-KW"/>
</dbReference>
<keyword evidence="12" id="KW-0472">Membrane</keyword>
<evidence type="ECO:0000256" key="15">
    <source>
        <dbReference type="ARBA" id="ARBA00067082"/>
    </source>
</evidence>
<comment type="similarity">
    <text evidence="2 17">Belongs to the peptidase A24 family.</text>
</comment>
<dbReference type="OrthoDB" id="9789291at2"/>
<evidence type="ECO:0000256" key="11">
    <source>
        <dbReference type="ARBA" id="ARBA00022989"/>
    </source>
</evidence>
<keyword evidence="6 18" id="KW-0645">Protease</keyword>
<sequence length="285" mass="31310">MDLHQLAAEPALWYPLVFVLGAVVGSFLNVVILRLPKIMQQQWRSECEAFLELESTQTGKPLSLSHPPSTCPSCNARIKPWQNIPILSWLLLRGKCANCSISISARYPIIEFMTGLLSVVVAMQFAYDWGLLLALVTTWCLVALTVIDAETQLLPDDITLPLLWLGLVANAFGVFTDLPSALWGAVFGYGILWSIYWIFKLTTGKEGMGYGDFKLLGALGALLGWQALPMIILMSSAVGAIIGTALMATKRLDREQPMPFGPYLAIAGWLSMVFGDTITSFSPYM</sequence>
<evidence type="ECO:0000256" key="1">
    <source>
        <dbReference type="ARBA" id="ARBA00004429"/>
    </source>
</evidence>
<evidence type="ECO:0000313" key="19">
    <source>
        <dbReference type="EMBL" id="EGG29757.1"/>
    </source>
</evidence>
<proteinExistence type="inferred from homology"/>
<keyword evidence="5 18" id="KW-0489">Methyltransferase</keyword>
<evidence type="ECO:0000256" key="17">
    <source>
        <dbReference type="RuleBase" id="RU003793"/>
    </source>
</evidence>
<evidence type="ECO:0000256" key="14">
    <source>
        <dbReference type="ARBA" id="ARBA00050401"/>
    </source>
</evidence>
<keyword evidence="10 18" id="KW-0378">Hydrolase</keyword>
<keyword evidence="8" id="KW-0949">S-adenosyl-L-methionine</keyword>
<dbReference type="PANTHER" id="PTHR30487:SF0">
    <property type="entry name" value="PREPILIN LEADER PEPTIDASE_N-METHYLTRANSFERASE-RELATED"/>
    <property type="match status" value="1"/>
</dbReference>
<keyword evidence="7 18" id="KW-0808">Transferase</keyword>
<dbReference type="EMBL" id="AEIG01000034">
    <property type="protein sequence ID" value="EGG29757.1"/>
    <property type="molecule type" value="Genomic_DNA"/>
</dbReference>
<name>F3L1Q4_9GAMM</name>
<keyword evidence="9 18" id="KW-0812">Transmembrane</keyword>
<evidence type="ECO:0000256" key="6">
    <source>
        <dbReference type="ARBA" id="ARBA00022670"/>
    </source>
</evidence>